<organism evidence="6 9">
    <name type="scientific">Gilliamella apicola</name>
    <dbReference type="NCBI Taxonomy" id="1196095"/>
    <lineage>
        <taxon>Bacteria</taxon>
        <taxon>Pseudomonadati</taxon>
        <taxon>Pseudomonadota</taxon>
        <taxon>Gammaproteobacteria</taxon>
        <taxon>Orbales</taxon>
        <taxon>Orbaceae</taxon>
        <taxon>Gilliamella</taxon>
    </lineage>
</organism>
<dbReference type="GO" id="GO:0000018">
    <property type="term" value="P:regulation of DNA recombination"/>
    <property type="evidence" value="ECO:0007669"/>
    <property type="project" value="TreeGrafter"/>
</dbReference>
<dbReference type="GO" id="GO:0043590">
    <property type="term" value="C:bacterial nucleoid"/>
    <property type="evidence" value="ECO:0007669"/>
    <property type="project" value="TreeGrafter"/>
</dbReference>
<comment type="similarity">
    <text evidence="2">Belongs to the RdgC family.</text>
</comment>
<keyword evidence="8" id="KW-1185">Reference proteome</keyword>
<comment type="caution">
    <text evidence="6">The sequence shown here is derived from an EMBL/GenBank/DDBJ whole genome shotgun (WGS) entry which is preliminary data.</text>
</comment>
<keyword evidence="4" id="KW-0963">Cytoplasm</keyword>
<reference evidence="8 9" key="1">
    <citation type="submission" date="2017-03" db="EMBL/GenBank/DDBJ databases">
        <title>Comparative genomics of honeybee gut symbionts reveal geographically distinct and subgroup specific antibiotic resistance.</title>
        <authorList>
            <person name="Ludvigsen J."/>
            <person name="Porcellato D."/>
            <person name="Labee-Lund T.M."/>
            <person name="Amdam G.V."/>
            <person name="Rudi K."/>
        </authorList>
    </citation>
    <scope>NUCLEOTIDE SEQUENCE [LARGE SCALE GENOMIC DNA]</scope>
    <source>
        <strain evidence="6 9">A-7-12</strain>
        <strain evidence="7 8">A-9-12</strain>
    </source>
</reference>
<dbReference type="RefSeq" id="WP_086271855.1">
    <property type="nucleotide sequence ID" value="NZ_MZNE01000001.1"/>
</dbReference>
<comment type="subcellular location">
    <subcellularLocation>
        <location evidence="1">Cytoplasm</location>
        <location evidence="1">Nucleoid</location>
    </subcellularLocation>
</comment>
<name>A0A242NKN5_9GAMM</name>
<evidence type="ECO:0000313" key="9">
    <source>
        <dbReference type="Proteomes" id="UP000194977"/>
    </source>
</evidence>
<dbReference type="InterPro" id="IPR007476">
    <property type="entry name" value="RdgC"/>
</dbReference>
<dbReference type="PANTHER" id="PTHR38103">
    <property type="entry name" value="RECOMBINATION-ASSOCIATED PROTEIN RDGC"/>
    <property type="match status" value="1"/>
</dbReference>
<dbReference type="GO" id="GO:0006310">
    <property type="term" value="P:DNA recombination"/>
    <property type="evidence" value="ECO:0007669"/>
    <property type="project" value="UniProtKB-KW"/>
</dbReference>
<protein>
    <recommendedName>
        <fullName evidence="3">Recombination-associated protein RdgC</fullName>
    </recommendedName>
</protein>
<dbReference type="EMBL" id="NART01000013">
    <property type="protein sequence ID" value="OTQ10736.1"/>
    <property type="molecule type" value="Genomic_DNA"/>
</dbReference>
<keyword evidence="5" id="KW-0233">DNA recombination</keyword>
<gene>
    <name evidence="7" type="ORF">B6C91_04610</name>
    <name evidence="6" type="ORF">B6D08_04000</name>
</gene>
<evidence type="ECO:0000256" key="5">
    <source>
        <dbReference type="ARBA" id="ARBA00023172"/>
    </source>
</evidence>
<dbReference type="NCBIfam" id="NF001464">
    <property type="entry name" value="PRK00321.1-5"/>
    <property type="match status" value="1"/>
</dbReference>
<dbReference type="Proteomes" id="UP000194977">
    <property type="component" value="Unassembled WGS sequence"/>
</dbReference>
<evidence type="ECO:0000256" key="4">
    <source>
        <dbReference type="ARBA" id="ARBA00022490"/>
    </source>
</evidence>
<evidence type="ECO:0000256" key="1">
    <source>
        <dbReference type="ARBA" id="ARBA00004453"/>
    </source>
</evidence>
<accession>A0A242NKN5</accession>
<proteinExistence type="inferred from homology"/>
<dbReference type="Proteomes" id="UP000194800">
    <property type="component" value="Unassembled WGS sequence"/>
</dbReference>
<sequence>MLCFKNAIIYQLNNDTLLNKDAIEKAIKSHLFMPCGNLDTTKMGWVSPYHDNNQNDLIVDMQGHLLLRIKKETKILPAPVIKQTLLEKIDKQEQALSRKLTKNEKASLKDEVMIDLMPRAFSKYNHYWLWIDTENKRIVVDCSSFKQAEDILAILRKQLGALALTPLSIDKPLEQIMTTWVKEKLNFPPFILGDQAELKDPLEGNGIISCKNQEITSDEMRVHFDSGKWITKMKIVDERGVNFIVNSDLTFKRIKFDSIILDENEDISSEEFDKRLEADFLIMSKVLSNTINDFSMVINKIF</sequence>
<dbReference type="AlphaFoldDB" id="A0A242NKN5"/>
<dbReference type="GO" id="GO:0003690">
    <property type="term" value="F:double-stranded DNA binding"/>
    <property type="evidence" value="ECO:0007669"/>
    <property type="project" value="TreeGrafter"/>
</dbReference>
<evidence type="ECO:0000256" key="3">
    <source>
        <dbReference type="ARBA" id="ARBA00022296"/>
    </source>
</evidence>
<dbReference type="Pfam" id="PF04381">
    <property type="entry name" value="RdgC"/>
    <property type="match status" value="1"/>
</dbReference>
<dbReference type="PANTHER" id="PTHR38103:SF1">
    <property type="entry name" value="RECOMBINATION-ASSOCIATED PROTEIN RDGC"/>
    <property type="match status" value="1"/>
</dbReference>
<evidence type="ECO:0000313" key="6">
    <source>
        <dbReference type="EMBL" id="OTQ00496.1"/>
    </source>
</evidence>
<evidence type="ECO:0000313" key="7">
    <source>
        <dbReference type="EMBL" id="OTQ10736.1"/>
    </source>
</evidence>
<dbReference type="OrthoDB" id="5290530at2"/>
<evidence type="ECO:0000313" key="8">
    <source>
        <dbReference type="Proteomes" id="UP000194800"/>
    </source>
</evidence>
<dbReference type="EMBL" id="NARP01000008">
    <property type="protein sequence ID" value="OTQ00496.1"/>
    <property type="molecule type" value="Genomic_DNA"/>
</dbReference>
<evidence type="ECO:0000256" key="2">
    <source>
        <dbReference type="ARBA" id="ARBA00008657"/>
    </source>
</evidence>